<dbReference type="EMBL" id="CM046397">
    <property type="protein sequence ID" value="KAI8533341.1"/>
    <property type="molecule type" value="Genomic_DNA"/>
</dbReference>
<keyword evidence="2" id="KW-1185">Reference proteome</keyword>
<dbReference type="Proteomes" id="UP001062846">
    <property type="component" value="Chromosome 10"/>
</dbReference>
<evidence type="ECO:0000313" key="1">
    <source>
        <dbReference type="EMBL" id="KAI8533341.1"/>
    </source>
</evidence>
<protein>
    <submittedName>
        <fullName evidence="1">Uncharacterized protein</fullName>
    </submittedName>
</protein>
<reference evidence="1" key="1">
    <citation type="submission" date="2022-02" db="EMBL/GenBank/DDBJ databases">
        <title>Plant Genome Project.</title>
        <authorList>
            <person name="Zhang R.-G."/>
        </authorList>
    </citation>
    <scope>NUCLEOTIDE SEQUENCE</scope>
    <source>
        <strain evidence="1">AT1</strain>
    </source>
</reference>
<evidence type="ECO:0000313" key="2">
    <source>
        <dbReference type="Proteomes" id="UP001062846"/>
    </source>
</evidence>
<sequence length="68" mass="7715">MQFFGVSHQVLLLHHVQVVVEVAVPQCQPLQSPGWTPKEQLQPQVQHRNLEFDCGLGNGLVRMKFPNV</sequence>
<proteinExistence type="predicted"/>
<comment type="caution">
    <text evidence="1">The sequence shown here is derived from an EMBL/GenBank/DDBJ whole genome shotgun (WGS) entry which is preliminary data.</text>
</comment>
<organism evidence="1 2">
    <name type="scientific">Rhododendron molle</name>
    <name type="common">Chinese azalea</name>
    <name type="synonym">Azalea mollis</name>
    <dbReference type="NCBI Taxonomy" id="49168"/>
    <lineage>
        <taxon>Eukaryota</taxon>
        <taxon>Viridiplantae</taxon>
        <taxon>Streptophyta</taxon>
        <taxon>Embryophyta</taxon>
        <taxon>Tracheophyta</taxon>
        <taxon>Spermatophyta</taxon>
        <taxon>Magnoliopsida</taxon>
        <taxon>eudicotyledons</taxon>
        <taxon>Gunneridae</taxon>
        <taxon>Pentapetalae</taxon>
        <taxon>asterids</taxon>
        <taxon>Ericales</taxon>
        <taxon>Ericaceae</taxon>
        <taxon>Ericoideae</taxon>
        <taxon>Rhodoreae</taxon>
        <taxon>Rhododendron</taxon>
    </lineage>
</organism>
<gene>
    <name evidence="1" type="ORF">RHMOL_Rhmol10G0001400</name>
</gene>
<name>A0ACC0LXV0_RHOML</name>
<accession>A0ACC0LXV0</accession>